<proteinExistence type="predicted"/>
<comment type="caution">
    <text evidence="1">The sequence shown here is derived from an EMBL/GenBank/DDBJ whole genome shotgun (WGS) entry which is preliminary data.</text>
</comment>
<evidence type="ECO:0000313" key="2">
    <source>
        <dbReference type="Proteomes" id="UP000318590"/>
    </source>
</evidence>
<keyword evidence="2" id="KW-1185">Reference proteome</keyword>
<dbReference type="RefSeq" id="WP_142833763.1">
    <property type="nucleotide sequence ID" value="NZ_VFSV01000006.1"/>
</dbReference>
<evidence type="ECO:0008006" key="3">
    <source>
        <dbReference type="Google" id="ProtNLM"/>
    </source>
</evidence>
<dbReference type="OrthoDB" id="7247356at2"/>
<reference evidence="1 2" key="1">
    <citation type="submission" date="2019-06" db="EMBL/GenBank/DDBJ databases">
        <title>Paenimaribius caenipelagi gen. nov., sp. nov., isolated from a tidal flat.</title>
        <authorList>
            <person name="Yoon J.-H."/>
        </authorList>
    </citation>
    <scope>NUCLEOTIDE SEQUENCE [LARGE SCALE GENOMIC DNA]</scope>
    <source>
        <strain evidence="1 2">JBTF-M29</strain>
    </source>
</reference>
<dbReference type="EMBL" id="VFSV01000006">
    <property type="protein sequence ID" value="TRD22462.1"/>
    <property type="molecule type" value="Genomic_DNA"/>
</dbReference>
<sequence>MTEGDADTAEYLFDGDHLRMSWFDAGRTFLLVTFDHWQPDRSDFGSFERSQFWTRQGVSQLRIGTRHNDWFLNPETAEIESLLAEFRQRFERVHALAFSMGGFGALRLSKALNANRMLLFSPQASVWSEDVQDSFWCRAYKGTLGRSTGLHESPVKRGQSGTLVFDPDNRDDTRHANLCATLFPKLELCPISGSGHSFSRLLSVKGSFAAVQKASLKLGRCGDFLRSRCKVLQPDVTVSAERPPGS</sequence>
<dbReference type="InterPro" id="IPR029058">
    <property type="entry name" value="AB_hydrolase_fold"/>
</dbReference>
<dbReference type="AlphaFoldDB" id="A0A547Q7V1"/>
<gene>
    <name evidence="1" type="ORF">FEV53_05235</name>
</gene>
<name>A0A547Q7V1_9RHOB</name>
<evidence type="ECO:0000313" key="1">
    <source>
        <dbReference type="EMBL" id="TRD22462.1"/>
    </source>
</evidence>
<dbReference type="SUPFAM" id="SSF53474">
    <property type="entry name" value="alpha/beta-Hydrolases"/>
    <property type="match status" value="1"/>
</dbReference>
<dbReference type="Gene3D" id="3.40.50.1820">
    <property type="entry name" value="alpha/beta hydrolase"/>
    <property type="match status" value="1"/>
</dbReference>
<protein>
    <recommendedName>
        <fullName evidence="3">Alpha/beta hydrolase</fullName>
    </recommendedName>
</protein>
<dbReference type="Proteomes" id="UP000318590">
    <property type="component" value="Unassembled WGS sequence"/>
</dbReference>
<accession>A0A547Q7V1</accession>
<organism evidence="1 2">
    <name type="scientific">Palleronia caenipelagi</name>
    <dbReference type="NCBI Taxonomy" id="2489174"/>
    <lineage>
        <taxon>Bacteria</taxon>
        <taxon>Pseudomonadati</taxon>
        <taxon>Pseudomonadota</taxon>
        <taxon>Alphaproteobacteria</taxon>
        <taxon>Rhodobacterales</taxon>
        <taxon>Roseobacteraceae</taxon>
        <taxon>Palleronia</taxon>
    </lineage>
</organism>